<keyword evidence="2" id="KW-0255">Endonuclease</keyword>
<dbReference type="AlphaFoldDB" id="A0A0S2LNC0"/>
<keyword evidence="2" id="KW-0378">Hydrolase</keyword>
<accession>A0A0S2LNC0</accession>
<feature type="domain" description="Homing endonuclease LAGLIDADG" evidence="1">
    <location>
        <begin position="178"/>
        <end position="264"/>
    </location>
</feature>
<dbReference type="GO" id="GO:0004519">
    <property type="term" value="F:endonuclease activity"/>
    <property type="evidence" value="ECO:0007669"/>
    <property type="project" value="UniProtKB-KW"/>
</dbReference>
<organism evidence="2">
    <name type="scientific">Oogamochlamys gigantea</name>
    <dbReference type="NCBI Taxonomy" id="158507"/>
    <lineage>
        <taxon>Eukaryota</taxon>
        <taxon>Viridiplantae</taxon>
        <taxon>Chlorophyta</taxon>
        <taxon>core chlorophytes</taxon>
        <taxon>Chlorophyceae</taxon>
        <taxon>CS clade</taxon>
        <taxon>Chlamydomonadales</taxon>
        <taxon>Chlamydomonadaceae</taxon>
        <taxon>Oogamochlamys</taxon>
    </lineage>
</organism>
<dbReference type="InterPro" id="IPR004860">
    <property type="entry name" value="LAGLIDADG_dom"/>
</dbReference>
<keyword evidence="2" id="KW-0934">Plastid</keyword>
<dbReference type="Gene3D" id="3.10.28.10">
    <property type="entry name" value="Homing endonucleases"/>
    <property type="match status" value="2"/>
</dbReference>
<dbReference type="EMBL" id="KT625412">
    <property type="protein sequence ID" value="ALO62830.1"/>
    <property type="molecule type" value="Genomic_DNA"/>
</dbReference>
<evidence type="ECO:0000313" key="2">
    <source>
        <dbReference type="EMBL" id="ALO62830.1"/>
    </source>
</evidence>
<gene>
    <name evidence="2" type="primary">orf301</name>
</gene>
<dbReference type="RefSeq" id="YP_009184681.1">
    <property type="nucleotide sequence ID" value="NC_028580.1"/>
</dbReference>
<keyword evidence="2" id="KW-0150">Chloroplast</keyword>
<name>A0A0S2LNC0_9CHLO</name>
<proteinExistence type="predicted"/>
<keyword evidence="2" id="KW-0540">Nuclease</keyword>
<dbReference type="InterPro" id="IPR027434">
    <property type="entry name" value="Homing_endonucl"/>
</dbReference>
<dbReference type="PANTHER" id="PTHR37520:SF1">
    <property type="entry name" value="INTRON-ENCODED DNA ENDONUCLEASE AI2A-RELATED"/>
    <property type="match status" value="1"/>
</dbReference>
<protein>
    <submittedName>
        <fullName evidence="2">Putative LAGLIDADG homing endonuclease</fullName>
    </submittedName>
</protein>
<feature type="domain" description="Homing endonuclease LAGLIDADG" evidence="1">
    <location>
        <begin position="69"/>
        <end position="154"/>
    </location>
</feature>
<dbReference type="GeneID" id="26378369"/>
<dbReference type="Pfam" id="PF00961">
    <property type="entry name" value="LAGLIDADG_1"/>
    <property type="match status" value="2"/>
</dbReference>
<reference evidence="2" key="1">
    <citation type="journal article" date="2015" name="BMC Evol. Biol.">
        <title>Chloroplast phylogenomic analysis of chlorophyte green algae identifies a novel lineage sister to the Sphaeropleales (Chlorophyceae).</title>
        <authorList>
            <person name="Lemieux C."/>
            <person name="Vincent A.T."/>
            <person name="Labarre A."/>
            <person name="Otis C."/>
            <person name="Turmel M."/>
        </authorList>
    </citation>
    <scope>NUCLEOTIDE SEQUENCE</scope>
</reference>
<sequence length="301" mass="34857">MSRNLRDYTPINRSLFYCFALPVKGVAFAKGNVDEVIKIKTKKQNSKLKIMAKQKTKNLNKNLKFYQWLAGLIDGDGCFLVSSKGYTSLEITMGLDDLRALNIVKQKLGGSVKRRGTYKAYRYRLHHKEGMLKIINNLNGLFQNEIRIKQFKNVCLAIDSSITVKASQIVSAENGWFAGFFDADGTISIRKGQYPQLTISVSQKTPEILIFFKQFFGGSIRFDKSANCFKWDIHSKTEILNFVDYTLKYPVHSFKKRRLFLIREYFDIRELLNSRNVKKDKLIQNEVGLRWSAFLEKWEIG</sequence>
<dbReference type="PANTHER" id="PTHR37520">
    <property type="entry name" value="INTRON-ENCODED DNA ENDONUCLEASE AI2A-RELATED"/>
    <property type="match status" value="1"/>
</dbReference>
<evidence type="ECO:0000259" key="1">
    <source>
        <dbReference type="Pfam" id="PF00961"/>
    </source>
</evidence>
<geneLocation type="chloroplast" evidence="2"/>
<dbReference type="SUPFAM" id="SSF55608">
    <property type="entry name" value="Homing endonucleases"/>
    <property type="match status" value="2"/>
</dbReference>